<evidence type="ECO:0000313" key="1">
    <source>
        <dbReference type="EMBL" id="CAE1321160.1"/>
    </source>
</evidence>
<organism evidence="1 2">
    <name type="scientific">Acanthosepion pharaonis</name>
    <name type="common">Pharaoh cuttlefish</name>
    <name type="synonym">Sepia pharaonis</name>
    <dbReference type="NCBI Taxonomy" id="158019"/>
    <lineage>
        <taxon>Eukaryota</taxon>
        <taxon>Metazoa</taxon>
        <taxon>Spiralia</taxon>
        <taxon>Lophotrochozoa</taxon>
        <taxon>Mollusca</taxon>
        <taxon>Cephalopoda</taxon>
        <taxon>Coleoidea</taxon>
        <taxon>Decapodiformes</taxon>
        <taxon>Sepiida</taxon>
        <taxon>Sepiina</taxon>
        <taxon>Sepiidae</taxon>
        <taxon>Acanthosepion</taxon>
    </lineage>
</organism>
<keyword evidence="2" id="KW-1185">Reference proteome</keyword>
<evidence type="ECO:0000313" key="2">
    <source>
        <dbReference type="Proteomes" id="UP000597762"/>
    </source>
</evidence>
<dbReference type="Proteomes" id="UP000597762">
    <property type="component" value="Unassembled WGS sequence"/>
</dbReference>
<dbReference type="PROSITE" id="PS51221">
    <property type="entry name" value="TTL"/>
    <property type="match status" value="1"/>
</dbReference>
<dbReference type="PANTHER" id="PTHR46088:SF1">
    <property type="entry name" value="TUBULIN--TYROSINE LIGASE-LIKE PROTEIN 12"/>
    <property type="match status" value="1"/>
</dbReference>
<dbReference type="OrthoDB" id="60477at2759"/>
<dbReference type="EMBL" id="CAHIKZ030005218">
    <property type="protein sequence ID" value="CAE1321160.1"/>
    <property type="molecule type" value="Genomic_DNA"/>
</dbReference>
<dbReference type="Gene3D" id="3.30.470.20">
    <property type="entry name" value="ATP-grasp fold, B domain"/>
    <property type="match status" value="1"/>
</dbReference>
<dbReference type="PANTHER" id="PTHR46088">
    <property type="entry name" value="TUBULIN--TYROSINE LIGASE-LIKE PROTEIN 12"/>
    <property type="match status" value="1"/>
</dbReference>
<name>A0A812EFE6_ACAPH</name>
<dbReference type="InterPro" id="IPR004344">
    <property type="entry name" value="TTL/TTLL_fam"/>
</dbReference>
<proteinExistence type="predicted"/>
<reference evidence="1" key="1">
    <citation type="submission" date="2021-01" db="EMBL/GenBank/DDBJ databases">
        <authorList>
            <person name="Li R."/>
            <person name="Bekaert M."/>
        </authorList>
    </citation>
    <scope>NUCLEOTIDE SEQUENCE</scope>
    <source>
        <strain evidence="1">Farmed</strain>
    </source>
</reference>
<comment type="caution">
    <text evidence="1">The sequence shown here is derived from an EMBL/GenBank/DDBJ whole genome shotgun (WGS) entry which is preliminary data.</text>
</comment>
<protein>
    <submittedName>
        <fullName evidence="1">TTLL12</fullName>
    </submittedName>
</protein>
<accession>A0A812EFE6</accession>
<dbReference type="Pfam" id="PF03133">
    <property type="entry name" value="TTL"/>
    <property type="match status" value="1"/>
</dbReference>
<gene>
    <name evidence="1" type="ORF">SPHA_71280</name>
</gene>
<dbReference type="AlphaFoldDB" id="A0A812EFE6"/>
<dbReference type="InterPro" id="IPR027749">
    <property type="entry name" value="TTLL12"/>
</dbReference>
<dbReference type="GO" id="GO:0005737">
    <property type="term" value="C:cytoplasm"/>
    <property type="evidence" value="ECO:0007669"/>
    <property type="project" value="TreeGrafter"/>
</dbReference>
<sequence length="362" mass="42348">MGESLPDEDVVPISFGPDQIVKVFIDYNSIPEHVTDPRFAIVDNPEDADALFVKQSWKQFAGLEKLINQFPNECVITFKDLIAVVGHWSDPDRVDEENFEHGPAWLPVTYNINTELPKFISYFQQREKRNLNNTWICKPWNLARALDTHITDQLSYIIRLRESGPKIACKYIENPVLIHFDDVGDVKFDIRYILLLSSVSPLKLYAYRIFWLRFANKPYSLDSLDDYEKHFTVMNYEDDFPLRQVHYDDFIPIFNNQYPEFGWEETEKKIFAMFRSLFLAATSKLYPKCIAPSPNSRAMYAADLMLKWTKDDSGNRSMQPVLCEINFCPDCDRACQYHPRFANDVLSCLFLDDIEDRPITEI</sequence>